<name>A0ABW7GAP8_9BURK</name>
<dbReference type="Gene3D" id="3.10.450.50">
    <property type="match status" value="1"/>
</dbReference>
<dbReference type="InterPro" id="IPR027843">
    <property type="entry name" value="DUF4440"/>
</dbReference>
<reference evidence="2 3" key="1">
    <citation type="submission" date="2024-09" db="EMBL/GenBank/DDBJ databases">
        <title>Novel species of the genus Pelomonas and Roseateles isolated from streams.</title>
        <authorList>
            <person name="Lu H."/>
        </authorList>
    </citation>
    <scope>NUCLEOTIDE SEQUENCE [LARGE SCALE GENOMIC DNA]</scope>
    <source>
        <strain evidence="2 3">BYS96W</strain>
    </source>
</reference>
<organism evidence="2 3">
    <name type="scientific">Pelomonas nitida</name>
    <dbReference type="NCBI Taxonomy" id="3299027"/>
    <lineage>
        <taxon>Bacteria</taxon>
        <taxon>Pseudomonadati</taxon>
        <taxon>Pseudomonadota</taxon>
        <taxon>Betaproteobacteria</taxon>
        <taxon>Burkholderiales</taxon>
        <taxon>Sphaerotilaceae</taxon>
        <taxon>Roseateles</taxon>
    </lineage>
</organism>
<dbReference type="Pfam" id="PF14534">
    <property type="entry name" value="DUF4440"/>
    <property type="match status" value="1"/>
</dbReference>
<feature type="domain" description="DUF4440" evidence="1">
    <location>
        <begin position="11"/>
        <end position="121"/>
    </location>
</feature>
<dbReference type="EMBL" id="JBIGIA010000017">
    <property type="protein sequence ID" value="MFG6459034.1"/>
    <property type="molecule type" value="Genomic_DNA"/>
</dbReference>
<dbReference type="InterPro" id="IPR032710">
    <property type="entry name" value="NTF2-like_dom_sf"/>
</dbReference>
<sequence length="133" mass="14452">MNVPDRAVQEVRATHAAWIAAVNAGELAQLMSLMSDDVVLINPDQPPVGREGFPALFTGAHRQFELHCSSEPLSITVAGDVAYTCARDELRLTPRTGGASVQLAGHRLTVYRRDADGRWRLARDAHTLAPVPD</sequence>
<dbReference type="Proteomes" id="UP001606305">
    <property type="component" value="Unassembled WGS sequence"/>
</dbReference>
<gene>
    <name evidence="2" type="ORF">ACG00X_19550</name>
</gene>
<dbReference type="NCBIfam" id="TIGR02246">
    <property type="entry name" value="SgcJ/EcaC family oxidoreductase"/>
    <property type="match status" value="1"/>
</dbReference>
<keyword evidence="3" id="KW-1185">Reference proteome</keyword>
<protein>
    <submittedName>
        <fullName evidence="2">YybH family protein</fullName>
    </submittedName>
</protein>
<accession>A0ABW7GAP8</accession>
<evidence type="ECO:0000313" key="3">
    <source>
        <dbReference type="Proteomes" id="UP001606305"/>
    </source>
</evidence>
<evidence type="ECO:0000259" key="1">
    <source>
        <dbReference type="Pfam" id="PF14534"/>
    </source>
</evidence>
<evidence type="ECO:0000313" key="2">
    <source>
        <dbReference type="EMBL" id="MFG6459034.1"/>
    </source>
</evidence>
<dbReference type="InterPro" id="IPR011944">
    <property type="entry name" value="Steroid_delta5-4_isomerase"/>
</dbReference>
<comment type="caution">
    <text evidence="2">The sequence shown here is derived from an EMBL/GenBank/DDBJ whole genome shotgun (WGS) entry which is preliminary data.</text>
</comment>
<proteinExistence type="predicted"/>
<dbReference type="RefSeq" id="WP_394490610.1">
    <property type="nucleotide sequence ID" value="NZ_JBIGIA010000017.1"/>
</dbReference>
<dbReference type="SUPFAM" id="SSF54427">
    <property type="entry name" value="NTF2-like"/>
    <property type="match status" value="1"/>
</dbReference>